<dbReference type="EMBL" id="JAPDRQ010000010">
    <property type="protein sequence ID" value="KAJ9663168.1"/>
    <property type="molecule type" value="Genomic_DNA"/>
</dbReference>
<protein>
    <submittedName>
        <fullName evidence="1">Uncharacterized protein</fullName>
    </submittedName>
</protein>
<evidence type="ECO:0000313" key="1">
    <source>
        <dbReference type="EMBL" id="KAJ9663168.1"/>
    </source>
</evidence>
<reference evidence="1" key="1">
    <citation type="submission" date="2022-10" db="EMBL/GenBank/DDBJ databases">
        <title>Culturing micro-colonial fungi from biological soil crusts in the Mojave desert and describing Neophaeococcomyces mojavensis, and introducing the new genera and species Taxawa tesnikishii.</title>
        <authorList>
            <person name="Kurbessoian T."/>
            <person name="Stajich J.E."/>
        </authorList>
    </citation>
    <scope>NUCLEOTIDE SEQUENCE</scope>
    <source>
        <strain evidence="1">JES_112</strain>
    </source>
</reference>
<sequence length="342" mass="37916">MAITFLDVEKADLERSNSNTDLQKFNSAAPTLNNTPNVSRSPSPARPKHGDIMDQIGKRNIGTTSRYINHELDLAYMGCVIITCFFTSGLIDAVAFNSWSCFVGMQTGNTVFAALGLGGLPESAHYQQYFKSFTAIGSFCIGTVFFNFLHRYHTGLHNQPTSRRWIIFFFSFLIQSLLIIVAAILVTTGVVSNRPFVQGTFSSGSHRSSSNTNYKDLIPIVMLSFEAAGQVCLSRVLSLIELPTIVLSTIYHDFTADLYGTRQLWRQSSSIKDFFLNQGRRQEKRLGSIIALFLGGVVGGEMYKSRVGMAGALWLAAGLKVAITISFALWRKQKVEDDELEN</sequence>
<comment type="caution">
    <text evidence="1">The sequence shown here is derived from an EMBL/GenBank/DDBJ whole genome shotgun (WGS) entry which is preliminary data.</text>
</comment>
<gene>
    <name evidence="1" type="ORF">H2198_000929</name>
</gene>
<accession>A0ACC3AIA3</accession>
<proteinExistence type="predicted"/>
<organism evidence="1 2">
    <name type="scientific">Neophaeococcomyces mojaviensis</name>
    <dbReference type="NCBI Taxonomy" id="3383035"/>
    <lineage>
        <taxon>Eukaryota</taxon>
        <taxon>Fungi</taxon>
        <taxon>Dikarya</taxon>
        <taxon>Ascomycota</taxon>
        <taxon>Pezizomycotina</taxon>
        <taxon>Eurotiomycetes</taxon>
        <taxon>Chaetothyriomycetidae</taxon>
        <taxon>Chaetothyriales</taxon>
        <taxon>Chaetothyriales incertae sedis</taxon>
        <taxon>Neophaeococcomyces</taxon>
    </lineage>
</organism>
<name>A0ACC3AIA3_9EURO</name>
<dbReference type="Proteomes" id="UP001172386">
    <property type="component" value="Unassembled WGS sequence"/>
</dbReference>
<evidence type="ECO:0000313" key="2">
    <source>
        <dbReference type="Proteomes" id="UP001172386"/>
    </source>
</evidence>
<keyword evidence="2" id="KW-1185">Reference proteome</keyword>